<dbReference type="PROSITE" id="PS51186">
    <property type="entry name" value="GNAT"/>
    <property type="match status" value="1"/>
</dbReference>
<dbReference type="Proteomes" id="UP000004594">
    <property type="component" value="Unassembled WGS sequence"/>
</dbReference>
<dbReference type="Pfam" id="PF00583">
    <property type="entry name" value="Acetyltransf_1"/>
    <property type="match status" value="1"/>
</dbReference>
<name>E4L8Y6_9FIRM</name>
<dbReference type="GO" id="GO:0008080">
    <property type="term" value="F:N-acetyltransferase activity"/>
    <property type="evidence" value="ECO:0007669"/>
    <property type="project" value="UniProtKB-ARBA"/>
</dbReference>
<proteinExistence type="predicted"/>
<accession>E4L8Y6</accession>
<evidence type="ECO:0000256" key="2">
    <source>
        <dbReference type="ARBA" id="ARBA00023315"/>
    </source>
</evidence>
<feature type="domain" description="N-acetyltransferase" evidence="3">
    <location>
        <begin position="3"/>
        <end position="150"/>
    </location>
</feature>
<protein>
    <submittedName>
        <fullName evidence="4">Acetyltransferase, GNAT family</fullName>
    </submittedName>
</protein>
<dbReference type="eggNOG" id="COG0456">
    <property type="taxonomic scope" value="Bacteria"/>
</dbReference>
<dbReference type="InterPro" id="IPR017255">
    <property type="entry name" value="AcTrfase_GNAT_prd"/>
</dbReference>
<dbReference type="PANTHER" id="PTHR10545">
    <property type="entry name" value="DIAMINE N-ACETYLTRANSFERASE"/>
    <property type="match status" value="1"/>
</dbReference>
<evidence type="ECO:0000259" key="3">
    <source>
        <dbReference type="PROSITE" id="PS51186"/>
    </source>
</evidence>
<dbReference type="RefSeq" id="WP_007554647.1">
    <property type="nucleotide sequence ID" value="NZ_AENT01000017.1"/>
</dbReference>
<comment type="caution">
    <text evidence="4">The sequence shown here is derived from an EMBL/GenBank/DDBJ whole genome shotgun (WGS) entry which is preliminary data.</text>
</comment>
<dbReference type="InterPro" id="IPR000182">
    <property type="entry name" value="GNAT_dom"/>
</dbReference>
<keyword evidence="2" id="KW-0012">Acyltransferase</keyword>
<dbReference type="PIRSF" id="PIRSF037663">
    <property type="entry name" value="Acetyltransf_GNAT_prd"/>
    <property type="match status" value="1"/>
</dbReference>
<sequence>MSVEVRNIKEEDIAQAWELMKGLAIFEDYIGTFVITPELVKQKMLKEKVANCLVADVDGEIAGILVYFFQQYTAQNKPYMHMKELFVKEGFRGQKIGTKLIQKAKEVAKEHGCWNIKWTVADWNTKAKEFYKKQGAEEDRVWINYAIKID</sequence>
<evidence type="ECO:0000256" key="1">
    <source>
        <dbReference type="ARBA" id="ARBA00022679"/>
    </source>
</evidence>
<dbReference type="AlphaFoldDB" id="E4L8Y6"/>
<keyword evidence="1 4" id="KW-0808">Transferase</keyword>
<organism evidence="4 5">
    <name type="scientific">Dialister micraerophilus UPII 345-E</name>
    <dbReference type="NCBI Taxonomy" id="910314"/>
    <lineage>
        <taxon>Bacteria</taxon>
        <taxon>Bacillati</taxon>
        <taxon>Bacillota</taxon>
        <taxon>Negativicutes</taxon>
        <taxon>Veillonellales</taxon>
        <taxon>Veillonellaceae</taxon>
        <taxon>Dialister</taxon>
    </lineage>
</organism>
<reference evidence="4 5" key="1">
    <citation type="submission" date="2010-11" db="EMBL/GenBank/DDBJ databases">
        <authorList>
            <person name="Durkin A.S."/>
            <person name="Madupu R."/>
            <person name="Torralba M."/>
            <person name="Gillis M."/>
            <person name="Methe B."/>
            <person name="Sutton G."/>
            <person name="Nelson K.E."/>
        </authorList>
    </citation>
    <scope>NUCLEOTIDE SEQUENCE [LARGE SCALE GENOMIC DNA]</scope>
    <source>
        <strain evidence="4 5">UPII 345-E</strain>
    </source>
</reference>
<dbReference type="InterPro" id="IPR051016">
    <property type="entry name" value="Diverse_Substrate_AcTransf"/>
</dbReference>
<gene>
    <name evidence="4" type="ORF">HMPREF9220_0542</name>
</gene>
<dbReference type="CDD" id="cd04301">
    <property type="entry name" value="NAT_SF"/>
    <property type="match status" value="1"/>
</dbReference>
<evidence type="ECO:0000313" key="5">
    <source>
        <dbReference type="Proteomes" id="UP000004594"/>
    </source>
</evidence>
<dbReference type="Gene3D" id="3.40.630.30">
    <property type="match status" value="1"/>
</dbReference>
<dbReference type="PANTHER" id="PTHR10545:SF29">
    <property type="entry name" value="GH14572P-RELATED"/>
    <property type="match status" value="1"/>
</dbReference>
<dbReference type="OrthoDB" id="9792929at2"/>
<dbReference type="InterPro" id="IPR016181">
    <property type="entry name" value="Acyl_CoA_acyltransferase"/>
</dbReference>
<evidence type="ECO:0000313" key="4">
    <source>
        <dbReference type="EMBL" id="EFR42751.1"/>
    </source>
</evidence>
<dbReference type="SUPFAM" id="SSF55729">
    <property type="entry name" value="Acyl-CoA N-acyltransferases (Nat)"/>
    <property type="match status" value="1"/>
</dbReference>
<dbReference type="EMBL" id="AENT01000017">
    <property type="protein sequence ID" value="EFR42751.1"/>
    <property type="molecule type" value="Genomic_DNA"/>
</dbReference>